<evidence type="ECO:0000256" key="2">
    <source>
        <dbReference type="ARBA" id="ARBA00022723"/>
    </source>
</evidence>
<dbReference type="PROSITE" id="PS50994">
    <property type="entry name" value="INTEGRASE"/>
    <property type="match status" value="1"/>
</dbReference>
<dbReference type="SUPFAM" id="SSF56672">
    <property type="entry name" value="DNA/RNA polymerases"/>
    <property type="match status" value="1"/>
</dbReference>
<keyword evidence="9" id="KW-0238">DNA-binding</keyword>
<dbReference type="FunFam" id="3.30.420.10:FF:000032">
    <property type="entry name" value="Retrovirus-related Pol polyprotein from transposon 297-like Protein"/>
    <property type="match status" value="1"/>
</dbReference>
<dbReference type="AlphaFoldDB" id="A0A8R7VIR8"/>
<keyword evidence="4" id="KW-0378">Hydrolase</keyword>
<accession>A0A8R7VIR8</accession>
<dbReference type="GO" id="GO:0006310">
    <property type="term" value="P:DNA recombination"/>
    <property type="evidence" value="ECO:0007669"/>
    <property type="project" value="UniProtKB-KW"/>
</dbReference>
<keyword evidence="5" id="KW-0460">Magnesium</keyword>
<protein>
    <recommendedName>
        <fullName evidence="12">Integrase catalytic domain-containing protein</fullName>
    </recommendedName>
</protein>
<feature type="domain" description="Integrase catalytic" evidence="12">
    <location>
        <begin position="329"/>
        <end position="497"/>
    </location>
</feature>
<evidence type="ECO:0000256" key="4">
    <source>
        <dbReference type="ARBA" id="ARBA00022801"/>
    </source>
</evidence>
<dbReference type="Pfam" id="PF17921">
    <property type="entry name" value="Integrase_H2C2"/>
    <property type="match status" value="1"/>
</dbReference>
<reference evidence="14" key="1">
    <citation type="journal article" date="2013" name="Nature">
        <title>Draft genome of the wheat A-genome progenitor Triticum urartu.</title>
        <authorList>
            <person name="Ling H.Q."/>
            <person name="Zhao S."/>
            <person name="Liu D."/>
            <person name="Wang J."/>
            <person name="Sun H."/>
            <person name="Zhang C."/>
            <person name="Fan H."/>
            <person name="Li D."/>
            <person name="Dong L."/>
            <person name="Tao Y."/>
            <person name="Gao C."/>
            <person name="Wu H."/>
            <person name="Li Y."/>
            <person name="Cui Y."/>
            <person name="Guo X."/>
            <person name="Zheng S."/>
            <person name="Wang B."/>
            <person name="Yu K."/>
            <person name="Liang Q."/>
            <person name="Yang W."/>
            <person name="Lou X."/>
            <person name="Chen J."/>
            <person name="Feng M."/>
            <person name="Jian J."/>
            <person name="Zhang X."/>
            <person name="Luo G."/>
            <person name="Jiang Y."/>
            <person name="Liu J."/>
            <person name="Wang Z."/>
            <person name="Sha Y."/>
            <person name="Zhang B."/>
            <person name="Wu H."/>
            <person name="Tang D."/>
            <person name="Shen Q."/>
            <person name="Xue P."/>
            <person name="Zou S."/>
            <person name="Wang X."/>
            <person name="Liu X."/>
            <person name="Wang F."/>
            <person name="Yang Y."/>
            <person name="An X."/>
            <person name="Dong Z."/>
            <person name="Zhang K."/>
            <person name="Zhang X."/>
            <person name="Luo M.C."/>
            <person name="Dvorak J."/>
            <person name="Tong Y."/>
            <person name="Wang J."/>
            <person name="Yang H."/>
            <person name="Li Z."/>
            <person name="Wang D."/>
            <person name="Zhang A."/>
            <person name="Wang J."/>
        </authorList>
    </citation>
    <scope>NUCLEOTIDE SEQUENCE</scope>
    <source>
        <strain evidence="14">cv. G1812</strain>
    </source>
</reference>
<evidence type="ECO:0000256" key="7">
    <source>
        <dbReference type="ARBA" id="ARBA00022918"/>
    </source>
</evidence>
<keyword evidence="3" id="KW-0064">Aspartyl protease</keyword>
<dbReference type="Pfam" id="PF17919">
    <property type="entry name" value="RT_RNaseH_2"/>
    <property type="match status" value="1"/>
</dbReference>
<dbReference type="SUPFAM" id="SSF53098">
    <property type="entry name" value="Ribonuclease H-like"/>
    <property type="match status" value="1"/>
</dbReference>
<evidence type="ECO:0000256" key="10">
    <source>
        <dbReference type="ARBA" id="ARBA00023172"/>
    </source>
</evidence>
<dbReference type="FunFam" id="3.30.70.270:FF:000020">
    <property type="entry name" value="Transposon Tf2-6 polyprotein-like Protein"/>
    <property type="match status" value="1"/>
</dbReference>
<evidence type="ECO:0000313" key="14">
    <source>
        <dbReference type="Proteomes" id="UP000015106"/>
    </source>
</evidence>
<dbReference type="GO" id="GO:0015074">
    <property type="term" value="P:DNA integration"/>
    <property type="evidence" value="ECO:0007669"/>
    <property type="project" value="UniProtKB-KW"/>
</dbReference>
<evidence type="ECO:0000256" key="5">
    <source>
        <dbReference type="ARBA" id="ARBA00022842"/>
    </source>
</evidence>
<dbReference type="Gramene" id="TuG1812S0002630800.01.T01">
    <property type="protein sequence ID" value="TuG1812S0002630800.01.T01.s_cds38570"/>
    <property type="gene ID" value="TuG1812S0002630800.01"/>
</dbReference>
<dbReference type="InterPro" id="IPR001584">
    <property type="entry name" value="Integrase_cat-core"/>
</dbReference>
<dbReference type="PANTHER" id="PTHR37984:SF5">
    <property type="entry name" value="PROTEIN NYNRIN-LIKE"/>
    <property type="match status" value="1"/>
</dbReference>
<sequence>MQAWPVPSTPTELRGFLGLTGYYRKFVLHYGITMKPLTQLLTKKGFEWSDKAQQAFYMLKQAMVSTLVLALPDFSCPFAIETDACDTGVGAVLTQDGHPIAYHSKALGVKNQKLSTYEKEFLAVMMAIHKWRPYLQRAPFKIVTDHKSLCTLGDQQLVTELQRKAMSKMVGLQFTFPYKKGVDNGAADALSRVGHLLTLDALSVCQPQWLQEVTNSYETDPELQELLTKLAVTTSDDQGRTLQNGVIRQRGRMWIGANSALQTKQIAALHHSVVSGHSGATATYHRVRKLFAWPGLKRAVEDFVRQCAVCQHAKHEHTHPAGKLQPLPIPTEPWHDLTMDFVEGLPKSERSDAIMVVVDRLTKYAHFIPLHHPFTAAQVARAFWEHVVKLHGVPHSIVSDRDKIFTSAMWCELLAAAGTKLLYSTAYHPQTDGQTKRVNQCLKMYLRCAIHDTSRQWRKWLPAAEFWYNSAHHALLKCSSFKALYGKEPNLGSLPHLSSTLQDQAASPELEWTRHTEMLRAQLARAQARFKKQADRHRAECAFDIGEQVLLKLQPYAQSTIANRSCRKLSYKFFGPFEVTERIGTLTCRLQLPPDSRIHLVFHVSQLKPFTPDYTPVFAKLPRVPDLT</sequence>
<dbReference type="InterPro" id="IPR036397">
    <property type="entry name" value="RNaseH_sf"/>
</dbReference>
<evidence type="ECO:0000256" key="8">
    <source>
        <dbReference type="ARBA" id="ARBA00022932"/>
    </source>
</evidence>
<dbReference type="Gene3D" id="1.10.340.70">
    <property type="match status" value="1"/>
</dbReference>
<keyword evidence="8" id="KW-0239">DNA-directed DNA polymerase</keyword>
<name>A0A8R7VIR8_TRIUA</name>
<dbReference type="GO" id="GO:0003677">
    <property type="term" value="F:DNA binding"/>
    <property type="evidence" value="ECO:0007669"/>
    <property type="project" value="UniProtKB-KW"/>
</dbReference>
<dbReference type="GO" id="GO:0006508">
    <property type="term" value="P:proteolysis"/>
    <property type="evidence" value="ECO:0007669"/>
    <property type="project" value="UniProtKB-KW"/>
</dbReference>
<keyword evidence="1" id="KW-0645">Protease</keyword>
<keyword evidence="7" id="KW-0695">RNA-directed DNA polymerase</keyword>
<dbReference type="InterPro" id="IPR050951">
    <property type="entry name" value="Retrovirus_Pol_polyprotein"/>
</dbReference>
<reference evidence="13" key="2">
    <citation type="submission" date="2022-06" db="UniProtKB">
        <authorList>
            <consortium name="EnsemblPlants"/>
        </authorList>
    </citation>
    <scope>IDENTIFICATION</scope>
</reference>
<dbReference type="Pfam" id="PF24626">
    <property type="entry name" value="SH3_Tf2-1"/>
    <property type="match status" value="1"/>
</dbReference>
<keyword evidence="8" id="KW-0548">Nucleotidyltransferase</keyword>
<keyword evidence="8" id="KW-0808">Transferase</keyword>
<dbReference type="InterPro" id="IPR041577">
    <property type="entry name" value="RT_RNaseH_2"/>
</dbReference>
<dbReference type="GO" id="GO:0004190">
    <property type="term" value="F:aspartic-type endopeptidase activity"/>
    <property type="evidence" value="ECO:0007669"/>
    <property type="project" value="UniProtKB-KW"/>
</dbReference>
<dbReference type="InterPro" id="IPR041588">
    <property type="entry name" value="Integrase_H2C2"/>
</dbReference>
<keyword evidence="10" id="KW-0233">DNA recombination</keyword>
<evidence type="ECO:0000256" key="1">
    <source>
        <dbReference type="ARBA" id="ARBA00022670"/>
    </source>
</evidence>
<dbReference type="GO" id="GO:0003964">
    <property type="term" value="F:RNA-directed DNA polymerase activity"/>
    <property type="evidence" value="ECO:0007669"/>
    <property type="project" value="UniProtKB-KW"/>
</dbReference>
<dbReference type="PANTHER" id="PTHR37984">
    <property type="entry name" value="PROTEIN CBG26694"/>
    <property type="match status" value="1"/>
</dbReference>
<dbReference type="InterPro" id="IPR056924">
    <property type="entry name" value="SH3_Tf2-1"/>
</dbReference>
<dbReference type="GO" id="GO:0046872">
    <property type="term" value="F:metal ion binding"/>
    <property type="evidence" value="ECO:0007669"/>
    <property type="project" value="UniProtKB-KW"/>
</dbReference>
<evidence type="ECO:0000256" key="6">
    <source>
        <dbReference type="ARBA" id="ARBA00022908"/>
    </source>
</evidence>
<keyword evidence="2" id="KW-0479">Metal-binding</keyword>
<dbReference type="EnsemblPlants" id="TuG1812S0002630800.01.T01">
    <property type="protein sequence ID" value="TuG1812S0002630800.01.T01.s_cds38570"/>
    <property type="gene ID" value="TuG1812S0002630800.01"/>
</dbReference>
<dbReference type="Gene3D" id="3.30.420.10">
    <property type="entry name" value="Ribonuclease H-like superfamily/Ribonuclease H"/>
    <property type="match status" value="1"/>
</dbReference>
<keyword evidence="6" id="KW-0229">DNA integration</keyword>
<evidence type="ECO:0000313" key="13">
    <source>
        <dbReference type="EnsemblPlants" id="TuG1812S0002630800.01.T01.s_cds38570"/>
    </source>
</evidence>
<dbReference type="GO" id="GO:0003887">
    <property type="term" value="F:DNA-directed DNA polymerase activity"/>
    <property type="evidence" value="ECO:0007669"/>
    <property type="project" value="UniProtKB-KW"/>
</dbReference>
<keyword evidence="14" id="KW-1185">Reference proteome</keyword>
<keyword evidence="11" id="KW-0511">Multifunctional enzyme</keyword>
<organism evidence="13 14">
    <name type="scientific">Triticum urartu</name>
    <name type="common">Red wild einkorn</name>
    <name type="synonym">Crithodium urartu</name>
    <dbReference type="NCBI Taxonomy" id="4572"/>
    <lineage>
        <taxon>Eukaryota</taxon>
        <taxon>Viridiplantae</taxon>
        <taxon>Streptophyta</taxon>
        <taxon>Embryophyta</taxon>
        <taxon>Tracheophyta</taxon>
        <taxon>Spermatophyta</taxon>
        <taxon>Magnoliopsida</taxon>
        <taxon>Liliopsida</taxon>
        <taxon>Poales</taxon>
        <taxon>Poaceae</taxon>
        <taxon>BOP clade</taxon>
        <taxon>Pooideae</taxon>
        <taxon>Triticodae</taxon>
        <taxon>Triticeae</taxon>
        <taxon>Triticinae</taxon>
        <taxon>Triticum</taxon>
    </lineage>
</organism>
<proteinExistence type="predicted"/>
<dbReference type="InterPro" id="IPR043128">
    <property type="entry name" value="Rev_trsase/Diguanyl_cyclase"/>
</dbReference>
<dbReference type="CDD" id="cd09274">
    <property type="entry name" value="RNase_HI_RT_Ty3"/>
    <property type="match status" value="1"/>
</dbReference>
<dbReference type="Gene3D" id="3.30.70.270">
    <property type="match status" value="1"/>
</dbReference>
<evidence type="ECO:0000256" key="9">
    <source>
        <dbReference type="ARBA" id="ARBA00023125"/>
    </source>
</evidence>
<dbReference type="Proteomes" id="UP000015106">
    <property type="component" value="Unassembled WGS sequence"/>
</dbReference>
<evidence type="ECO:0000259" key="12">
    <source>
        <dbReference type="PROSITE" id="PS50994"/>
    </source>
</evidence>
<dbReference type="InterPro" id="IPR043502">
    <property type="entry name" value="DNA/RNA_pol_sf"/>
</dbReference>
<evidence type="ECO:0000256" key="3">
    <source>
        <dbReference type="ARBA" id="ARBA00022750"/>
    </source>
</evidence>
<evidence type="ECO:0000256" key="11">
    <source>
        <dbReference type="ARBA" id="ARBA00023268"/>
    </source>
</evidence>
<dbReference type="InterPro" id="IPR012337">
    <property type="entry name" value="RNaseH-like_sf"/>
</dbReference>